<dbReference type="InterPro" id="IPR005302">
    <property type="entry name" value="MoCF_Sase_C"/>
</dbReference>
<dbReference type="Pfam" id="PF03473">
    <property type="entry name" value="MOSC"/>
    <property type="match status" value="1"/>
</dbReference>
<dbReference type="AlphaFoldDB" id="C7NFF0"/>
<name>C7NFF0_KYTSD</name>
<dbReference type="PANTHER" id="PTHR30212:SF2">
    <property type="entry name" value="PROTEIN YIIM"/>
    <property type="match status" value="1"/>
</dbReference>
<dbReference type="HOGENOM" id="CLU_082566_0_0_11"/>
<dbReference type="SUPFAM" id="SSF50800">
    <property type="entry name" value="PK beta-barrel domain-like"/>
    <property type="match status" value="1"/>
</dbReference>
<feature type="region of interest" description="Disordered" evidence="1">
    <location>
        <begin position="1"/>
        <end position="22"/>
    </location>
</feature>
<dbReference type="GO" id="GO:0003824">
    <property type="term" value="F:catalytic activity"/>
    <property type="evidence" value="ECO:0007669"/>
    <property type="project" value="InterPro"/>
</dbReference>
<dbReference type="EMBL" id="CP001686">
    <property type="protein sequence ID" value="ACV05885.1"/>
    <property type="molecule type" value="Genomic_DNA"/>
</dbReference>
<dbReference type="PROSITE" id="PS51340">
    <property type="entry name" value="MOSC"/>
    <property type="match status" value="1"/>
</dbReference>
<dbReference type="GO" id="GO:0030170">
    <property type="term" value="F:pyridoxal phosphate binding"/>
    <property type="evidence" value="ECO:0007669"/>
    <property type="project" value="InterPro"/>
</dbReference>
<evidence type="ECO:0000313" key="4">
    <source>
        <dbReference type="Proteomes" id="UP000006666"/>
    </source>
</evidence>
<reference evidence="3 4" key="1">
    <citation type="journal article" date="2009" name="Stand. Genomic Sci.">
        <title>Complete genome sequence of Kytococcus sedentarius type strain (541).</title>
        <authorList>
            <person name="Sims D."/>
            <person name="Brettin T."/>
            <person name="Detter J.C."/>
            <person name="Han C."/>
            <person name="Lapidus A."/>
            <person name="Copeland A."/>
            <person name="Glavina Del Rio T."/>
            <person name="Nolan M."/>
            <person name="Chen F."/>
            <person name="Lucas S."/>
            <person name="Tice H."/>
            <person name="Cheng J.F."/>
            <person name="Bruce D."/>
            <person name="Goodwin L."/>
            <person name="Pitluck S."/>
            <person name="Ovchinnikova G."/>
            <person name="Pati A."/>
            <person name="Ivanova N."/>
            <person name="Mavrommatis K."/>
            <person name="Chen A."/>
            <person name="Palaniappan K."/>
            <person name="D'haeseleer P."/>
            <person name="Chain P."/>
            <person name="Bristow J."/>
            <person name="Eisen J.A."/>
            <person name="Markowitz V."/>
            <person name="Hugenholtz P."/>
            <person name="Schneider S."/>
            <person name="Goker M."/>
            <person name="Pukall R."/>
            <person name="Kyrpides N.C."/>
            <person name="Klenk H.P."/>
        </authorList>
    </citation>
    <scope>NUCLEOTIDE SEQUENCE [LARGE SCALE GENOMIC DNA]</scope>
    <source>
        <strain evidence="4">ATCC 14392 / DSM 20547 / JCM 11482 / CCUG 33030 / NBRC 15357 / NCTC 11040 / CCM 314 / 541</strain>
    </source>
</reference>
<sequence length="214" mass="23027">MLSVNVARPRQDPGGADRVSGIDKRPADRIELFAPGPSYGDGSGVVGDTIGDVDHHGGAQKAVYAVAREELDHWQAELGREVADGAFGENLTTRGVDWRTVVLNQQVRVGTAVLEVSIPRSPCRTFAGWMGERGWLRRFTERGCCGSYFRVVQPGVVRPGDPLELGPAPEHGVTMEVAFAGAMGDLDASRALVAAQCLPAMYHQRHVEALARRG</sequence>
<organism evidence="3 4">
    <name type="scientific">Kytococcus sedentarius (strain ATCC 14392 / DSM 20547 / JCM 11482 / CCUG 33030 / NBRC 15357 / NCTC 11040 / CCM 314 / 541)</name>
    <name type="common">Micrococcus sedentarius</name>
    <dbReference type="NCBI Taxonomy" id="478801"/>
    <lineage>
        <taxon>Bacteria</taxon>
        <taxon>Bacillati</taxon>
        <taxon>Actinomycetota</taxon>
        <taxon>Actinomycetes</taxon>
        <taxon>Micrococcales</taxon>
        <taxon>Kytococcaceae</taxon>
        <taxon>Kytococcus</taxon>
    </lineage>
</organism>
<evidence type="ECO:0000256" key="1">
    <source>
        <dbReference type="SAM" id="MobiDB-lite"/>
    </source>
</evidence>
<evidence type="ECO:0000313" key="3">
    <source>
        <dbReference type="EMBL" id="ACV05885.1"/>
    </source>
</evidence>
<dbReference type="Gene3D" id="2.40.33.20">
    <property type="entry name" value="PK beta-barrel domain-like"/>
    <property type="match status" value="1"/>
</dbReference>
<dbReference type="InterPro" id="IPR052353">
    <property type="entry name" value="Benzoxazolinone_Detox_Enz"/>
</dbReference>
<feature type="domain" description="MOSC" evidence="2">
    <location>
        <begin position="25"/>
        <end position="166"/>
    </location>
</feature>
<accession>C7NFF0</accession>
<evidence type="ECO:0000259" key="2">
    <source>
        <dbReference type="PROSITE" id="PS51340"/>
    </source>
</evidence>
<proteinExistence type="predicted"/>
<dbReference type="GO" id="GO:0030151">
    <property type="term" value="F:molybdenum ion binding"/>
    <property type="evidence" value="ECO:0007669"/>
    <property type="project" value="InterPro"/>
</dbReference>
<dbReference type="eggNOG" id="COG2258">
    <property type="taxonomic scope" value="Bacteria"/>
</dbReference>
<dbReference type="PANTHER" id="PTHR30212">
    <property type="entry name" value="PROTEIN YIIM"/>
    <property type="match status" value="1"/>
</dbReference>
<dbReference type="KEGG" id="kse:Ksed_08310"/>
<dbReference type="InterPro" id="IPR011037">
    <property type="entry name" value="Pyrv_Knase-like_insert_dom_sf"/>
</dbReference>
<dbReference type="Proteomes" id="UP000006666">
    <property type="component" value="Chromosome"/>
</dbReference>
<keyword evidence="4" id="KW-1185">Reference proteome</keyword>
<gene>
    <name evidence="3" type="ordered locus">Ksed_08310</name>
</gene>
<protein>
    <submittedName>
        <fullName evidence="3">Uncharacterized conserved protein</fullName>
    </submittedName>
</protein>
<dbReference type="STRING" id="478801.Ksed_08310"/>